<dbReference type="InterPro" id="IPR033992">
    <property type="entry name" value="NKR-like_CTLD"/>
</dbReference>
<feature type="region of interest" description="Disordered" evidence="6">
    <location>
        <begin position="78"/>
        <end position="113"/>
    </location>
</feature>
<feature type="domain" description="C-type lectin" evidence="8">
    <location>
        <begin position="125"/>
        <end position="240"/>
    </location>
</feature>
<evidence type="ECO:0000256" key="2">
    <source>
        <dbReference type="ARBA" id="ARBA00022692"/>
    </source>
</evidence>
<dbReference type="AlphaFoldDB" id="A0A1U7R6N5"/>
<evidence type="ECO:0000313" key="9">
    <source>
        <dbReference type="Proteomes" id="UP000886700"/>
    </source>
</evidence>
<dbReference type="PANTHER" id="PTHR47218">
    <property type="entry name" value="C-TYPE LECTIN DOMAIN FAMILY 7 MEMBER A"/>
    <property type="match status" value="1"/>
</dbReference>
<evidence type="ECO:0000256" key="3">
    <source>
        <dbReference type="ARBA" id="ARBA00022734"/>
    </source>
</evidence>
<dbReference type="CTD" id="64581"/>
<dbReference type="Pfam" id="PF00059">
    <property type="entry name" value="Lectin_C"/>
    <property type="match status" value="1"/>
</dbReference>
<organism evidence="9 10">
    <name type="scientific">Mesocricetus auratus</name>
    <name type="common">Golden hamster</name>
    <dbReference type="NCBI Taxonomy" id="10036"/>
    <lineage>
        <taxon>Eukaryota</taxon>
        <taxon>Metazoa</taxon>
        <taxon>Chordata</taxon>
        <taxon>Craniata</taxon>
        <taxon>Vertebrata</taxon>
        <taxon>Euteleostomi</taxon>
        <taxon>Mammalia</taxon>
        <taxon>Eutheria</taxon>
        <taxon>Euarchontoglires</taxon>
        <taxon>Glires</taxon>
        <taxon>Rodentia</taxon>
        <taxon>Myomorpha</taxon>
        <taxon>Muroidea</taxon>
        <taxon>Cricetidae</taxon>
        <taxon>Cricetinae</taxon>
        <taxon>Mesocricetus</taxon>
    </lineage>
</organism>
<evidence type="ECO:0000259" key="8">
    <source>
        <dbReference type="PROSITE" id="PS50041"/>
    </source>
</evidence>
<comment type="subcellular location">
    <subcellularLocation>
        <location evidence="1">Membrane</location>
        <topology evidence="1">Single-pass membrane protein</topology>
    </subcellularLocation>
</comment>
<dbReference type="GO" id="GO:0043122">
    <property type="term" value="P:regulation of canonical NF-kappaB signal transduction"/>
    <property type="evidence" value="ECO:0007669"/>
    <property type="project" value="TreeGrafter"/>
</dbReference>
<dbReference type="GO" id="GO:0016020">
    <property type="term" value="C:membrane"/>
    <property type="evidence" value="ECO:0007669"/>
    <property type="project" value="UniProtKB-SubCell"/>
</dbReference>
<reference evidence="10" key="1">
    <citation type="submission" date="2025-08" db="UniProtKB">
        <authorList>
            <consortium name="RefSeq"/>
        </authorList>
    </citation>
    <scope>IDENTIFICATION</scope>
    <source>
        <tissue evidence="10">Liver</tissue>
    </source>
</reference>
<dbReference type="PANTHER" id="PTHR47218:SF1">
    <property type="entry name" value="C-TYPE LECTIN DOMAIN FAMILY 7 MEMBER A"/>
    <property type="match status" value="1"/>
</dbReference>
<proteinExistence type="predicted"/>
<accession>A0A1U7R6N5</accession>
<gene>
    <name evidence="10" type="primary">Clec7a</name>
</gene>
<dbReference type="Proteomes" id="UP000886700">
    <property type="component" value="Unplaced"/>
</dbReference>
<keyword evidence="3" id="KW-0430">Lectin</keyword>
<dbReference type="eggNOG" id="KOG4297">
    <property type="taxonomic scope" value="Eukaryota"/>
</dbReference>
<keyword evidence="2 7" id="KW-0812">Transmembrane</keyword>
<feature type="compositionally biased region" description="Basic and acidic residues" evidence="6">
    <location>
        <begin position="78"/>
        <end position="93"/>
    </location>
</feature>
<keyword evidence="4 7" id="KW-1133">Transmembrane helix</keyword>
<dbReference type="GO" id="GO:0071226">
    <property type="term" value="P:cellular response to molecule of fungal origin"/>
    <property type="evidence" value="ECO:0007669"/>
    <property type="project" value="InterPro"/>
</dbReference>
<name>A0A1U7R6N5_MESAU</name>
<dbReference type="GO" id="GO:0045087">
    <property type="term" value="P:innate immune response"/>
    <property type="evidence" value="ECO:0007669"/>
    <property type="project" value="TreeGrafter"/>
</dbReference>
<dbReference type="PROSITE" id="PS50041">
    <property type="entry name" value="C_TYPE_LECTIN_2"/>
    <property type="match status" value="1"/>
</dbReference>
<dbReference type="Gene3D" id="3.10.100.10">
    <property type="entry name" value="Mannose-Binding Protein A, subunit A"/>
    <property type="match status" value="1"/>
</dbReference>
<dbReference type="InterPro" id="IPR016186">
    <property type="entry name" value="C-type_lectin-like/link_sf"/>
</dbReference>
<dbReference type="InterPro" id="IPR001304">
    <property type="entry name" value="C-type_lectin-like"/>
</dbReference>
<evidence type="ECO:0000256" key="4">
    <source>
        <dbReference type="ARBA" id="ARBA00022989"/>
    </source>
</evidence>
<dbReference type="KEGG" id="maua:101824662"/>
<keyword evidence="9" id="KW-1185">Reference proteome</keyword>
<dbReference type="GO" id="GO:0038187">
    <property type="term" value="F:pattern recognition receptor activity"/>
    <property type="evidence" value="ECO:0007669"/>
    <property type="project" value="TreeGrafter"/>
</dbReference>
<dbReference type="GO" id="GO:0001872">
    <property type="term" value="F:(1-&gt;3)-beta-D-glucan binding"/>
    <property type="evidence" value="ECO:0007669"/>
    <property type="project" value="InterPro"/>
</dbReference>
<evidence type="ECO:0000256" key="5">
    <source>
        <dbReference type="ARBA" id="ARBA00023136"/>
    </source>
</evidence>
<dbReference type="GeneID" id="101824662"/>
<dbReference type="CDD" id="cd03593">
    <property type="entry name" value="CLECT_NK_receptors_like"/>
    <property type="match status" value="1"/>
</dbReference>
<feature type="transmembrane region" description="Helical" evidence="7">
    <location>
        <begin position="46"/>
        <end position="70"/>
    </location>
</feature>
<dbReference type="InterPro" id="IPR016187">
    <property type="entry name" value="CTDL_fold"/>
</dbReference>
<dbReference type="InterPro" id="IPR042808">
    <property type="entry name" value="CLEC7A"/>
</dbReference>
<sequence>MEYHSHVENLDEDGYTQLDFRTPGILKKAVGSEKGSRSPSPHWRPLAVTLGILCLVALVVAVVLGFLAFWRFNSGKNPEEKENFPSRNKENHKPTKSSLDEMAPSKASQTTGLFSGPCPPNWIMHDKSCYLFKMSQNSWAGSKRHCSQLGSHLLKIDNPKEFEFIESQTSSHHINSFWIGLSRKQNEGPWLWEDGSLFTPNSFQIRDTASQESLLHNCVWIHGSQVYNQVCNISSFSICEKQL</sequence>
<dbReference type="SUPFAM" id="SSF56436">
    <property type="entry name" value="C-type lectin-like"/>
    <property type="match status" value="1"/>
</dbReference>
<keyword evidence="5 7" id="KW-0472">Membrane</keyword>
<dbReference type="GO" id="GO:0009986">
    <property type="term" value="C:cell surface"/>
    <property type="evidence" value="ECO:0007669"/>
    <property type="project" value="TreeGrafter"/>
</dbReference>
<protein>
    <submittedName>
        <fullName evidence="10">C-type lectin domain family 7 member A isoform X2</fullName>
    </submittedName>
</protein>
<dbReference type="OrthoDB" id="2142683at2759"/>
<evidence type="ECO:0000256" key="1">
    <source>
        <dbReference type="ARBA" id="ARBA00004167"/>
    </source>
</evidence>
<dbReference type="RefSeq" id="XP_005087189.1">
    <property type="nucleotide sequence ID" value="XM_005087132.4"/>
</dbReference>
<evidence type="ECO:0000256" key="7">
    <source>
        <dbReference type="SAM" id="Phobius"/>
    </source>
</evidence>
<dbReference type="STRING" id="10036.ENSMAUP00000008418"/>
<dbReference type="SMART" id="SM00034">
    <property type="entry name" value="CLECT"/>
    <property type="match status" value="1"/>
</dbReference>
<evidence type="ECO:0000313" key="10">
    <source>
        <dbReference type="RefSeq" id="XP_005087189.1"/>
    </source>
</evidence>
<evidence type="ECO:0000256" key="6">
    <source>
        <dbReference type="SAM" id="MobiDB-lite"/>
    </source>
</evidence>
<dbReference type="GO" id="GO:0002720">
    <property type="term" value="P:positive regulation of cytokine production involved in immune response"/>
    <property type="evidence" value="ECO:0007669"/>
    <property type="project" value="TreeGrafter"/>
</dbReference>
<dbReference type="GO" id="GO:0006910">
    <property type="term" value="P:phagocytosis, recognition"/>
    <property type="evidence" value="ECO:0007669"/>
    <property type="project" value="TreeGrafter"/>
</dbReference>